<evidence type="ECO:0000259" key="5">
    <source>
        <dbReference type="PROSITE" id="PS50280"/>
    </source>
</evidence>
<feature type="domain" description="MYND-type" evidence="6">
    <location>
        <begin position="82"/>
        <end position="140"/>
    </location>
</feature>
<proteinExistence type="predicted"/>
<dbReference type="Pfam" id="PF01753">
    <property type="entry name" value="zf-MYND"/>
    <property type="match status" value="1"/>
</dbReference>
<evidence type="ECO:0000313" key="7">
    <source>
        <dbReference type="EMBL" id="OAF60443.1"/>
    </source>
</evidence>
<evidence type="ECO:0000256" key="1">
    <source>
        <dbReference type="ARBA" id="ARBA00022723"/>
    </source>
</evidence>
<dbReference type="OrthoDB" id="5945798at2759"/>
<accession>A0A177AGW5</accession>
<dbReference type="SMART" id="SM00317">
    <property type="entry name" value="SET"/>
    <property type="match status" value="1"/>
</dbReference>
<protein>
    <submittedName>
        <fullName evidence="7">Uncharacterized protein</fullName>
    </submittedName>
</protein>
<evidence type="ECO:0000256" key="2">
    <source>
        <dbReference type="ARBA" id="ARBA00022771"/>
    </source>
</evidence>
<dbReference type="Gene3D" id="1.10.220.160">
    <property type="match status" value="1"/>
</dbReference>
<dbReference type="InterPro" id="IPR001214">
    <property type="entry name" value="SET_dom"/>
</dbReference>
<dbReference type="AlphaFoldDB" id="A0A177AGW5"/>
<dbReference type="InterPro" id="IPR046341">
    <property type="entry name" value="SET_dom_sf"/>
</dbReference>
<keyword evidence="2 4" id="KW-0863">Zinc-finger</keyword>
<evidence type="ECO:0000259" key="6">
    <source>
        <dbReference type="PROSITE" id="PS50865"/>
    </source>
</evidence>
<dbReference type="RefSeq" id="XP_024325724.1">
    <property type="nucleotide sequence ID" value="XM_024467245.1"/>
</dbReference>
<evidence type="ECO:0000256" key="4">
    <source>
        <dbReference type="PROSITE-ProRule" id="PRU00134"/>
    </source>
</evidence>
<feature type="domain" description="SET" evidence="5">
    <location>
        <begin position="35"/>
        <end position="283"/>
    </location>
</feature>
<dbReference type="VEuPathDB" id="FungiDB:GMDG_01733"/>
<dbReference type="PANTHER" id="PTHR12197:SF251">
    <property type="entry name" value="EG:BACR7C10.4 PROTEIN"/>
    <property type="match status" value="1"/>
</dbReference>
<dbReference type="GO" id="GO:0005634">
    <property type="term" value="C:nucleus"/>
    <property type="evidence" value="ECO:0007669"/>
    <property type="project" value="TreeGrafter"/>
</dbReference>
<dbReference type="eggNOG" id="KOG2084">
    <property type="taxonomic scope" value="Eukaryota"/>
</dbReference>
<keyword evidence="3" id="KW-0862">Zinc</keyword>
<dbReference type="PANTHER" id="PTHR12197">
    <property type="entry name" value="HISTONE-LYSINE N-METHYLTRANSFERASE SMYD"/>
    <property type="match status" value="1"/>
</dbReference>
<reference evidence="7" key="1">
    <citation type="submission" date="2016-03" db="EMBL/GenBank/DDBJ databases">
        <title>Updated assembly of Pseudogymnoascus destructans, the fungus causing white-nose syndrome of bats.</title>
        <authorList>
            <person name="Palmer J.M."/>
            <person name="Drees K.P."/>
            <person name="Foster J.T."/>
            <person name="Lindner D.L."/>
        </authorList>
    </citation>
    <scope>NUCLEOTIDE SEQUENCE [LARGE SCALE GENOMIC DNA]</scope>
    <source>
        <strain evidence="7">20631-21</strain>
    </source>
</reference>
<dbReference type="SUPFAM" id="SSF82199">
    <property type="entry name" value="SET domain"/>
    <property type="match status" value="1"/>
</dbReference>
<dbReference type="Pfam" id="PF00856">
    <property type="entry name" value="SET"/>
    <property type="match status" value="1"/>
</dbReference>
<dbReference type="GeneID" id="36286675"/>
<dbReference type="GO" id="GO:0008270">
    <property type="term" value="F:zinc ion binding"/>
    <property type="evidence" value="ECO:0007669"/>
    <property type="project" value="UniProtKB-KW"/>
</dbReference>
<organism evidence="7">
    <name type="scientific">Pseudogymnoascus destructans</name>
    <dbReference type="NCBI Taxonomy" id="655981"/>
    <lineage>
        <taxon>Eukaryota</taxon>
        <taxon>Fungi</taxon>
        <taxon>Dikarya</taxon>
        <taxon>Ascomycota</taxon>
        <taxon>Pezizomycotina</taxon>
        <taxon>Leotiomycetes</taxon>
        <taxon>Thelebolales</taxon>
        <taxon>Thelebolaceae</taxon>
        <taxon>Pseudogymnoascus</taxon>
    </lineage>
</organism>
<evidence type="ECO:0000256" key="3">
    <source>
        <dbReference type="ARBA" id="ARBA00022833"/>
    </source>
</evidence>
<gene>
    <name evidence="7" type="ORF">VC83_03599</name>
</gene>
<dbReference type="Proteomes" id="UP000077154">
    <property type="component" value="Unassembled WGS sequence"/>
</dbReference>
<dbReference type="CDD" id="cd20071">
    <property type="entry name" value="SET_SMYD"/>
    <property type="match status" value="1"/>
</dbReference>
<sequence length="527" mass="59247">MASQIPPPNPQADGGAIHNDQELCQHLLRNLNRSVALEILPSRIHNNGTGLFAMEAIPEGSEIFRSTPLVNCVRSAKHGIICDYCYASRAILINANGKFKAKGEVMVLPKISLCTQCGVCGYCSKDCQAKALEKYHKSECEALKRSPSADLWTRMLYRVLAMHKQGTYSEQEWQALHHLCGNQRQNNSVFDSHKGIDISKGAKTSIQSKLGNEAIQDLFCKVLTNVMCINHQEGSPGITLDLVGSFVNHSCDPNAFVFFEGSQLRMRSLKPINAGDEITLTYTELREGVLMRKRKLHRGYSFFCRCNRCKKEHKELHELSFREGFSIRDFIDTEIKFDNLKNQAFSNRYTIDQVETILAVLTRAIFPTRPWPDTLLPMSSMKFCFARLYSSSNNHRQAAIHALQGCLATTNRSGPEWVDFLHTFLRYFAAFIVAPSAAEDDIPDPHKLQYFFNGLLKELLIQGSKVYGMDARYTIALVLWYADVLNTMEPPLPGEEGFADIFGSAQASVLRWVGVDEGMGVDLLVLE</sequence>
<dbReference type="InterPro" id="IPR002893">
    <property type="entry name" value="Znf_MYND"/>
</dbReference>
<dbReference type="EMBL" id="KV441391">
    <property type="protein sequence ID" value="OAF60443.1"/>
    <property type="molecule type" value="Genomic_DNA"/>
</dbReference>
<keyword evidence="1" id="KW-0479">Metal-binding</keyword>
<dbReference type="PROSITE" id="PS50865">
    <property type="entry name" value="ZF_MYND_2"/>
    <property type="match status" value="1"/>
</dbReference>
<dbReference type="Gene3D" id="6.10.140.2220">
    <property type="match status" value="1"/>
</dbReference>
<dbReference type="Gene3D" id="2.170.270.10">
    <property type="entry name" value="SET domain"/>
    <property type="match status" value="1"/>
</dbReference>
<name>A0A177AGW5_9PEZI</name>
<dbReference type="PROSITE" id="PS50280">
    <property type="entry name" value="SET"/>
    <property type="match status" value="1"/>
</dbReference>
<dbReference type="InterPro" id="IPR050869">
    <property type="entry name" value="H3K4_H4K5_MeTrfase"/>
</dbReference>
<dbReference type="SUPFAM" id="SSF144232">
    <property type="entry name" value="HIT/MYND zinc finger-like"/>
    <property type="match status" value="1"/>
</dbReference>